<organism evidence="2 3">
    <name type="scientific">Neobittarella massiliensis</name>
    <name type="common">ex Bilen et al. 2018</name>
    <dbReference type="NCBI Taxonomy" id="2041842"/>
    <lineage>
        <taxon>Bacteria</taxon>
        <taxon>Bacillati</taxon>
        <taxon>Bacillota</taxon>
        <taxon>Clostridia</taxon>
        <taxon>Eubacteriales</taxon>
        <taxon>Oscillospiraceae</taxon>
        <taxon>Neobittarella (ex Bilen et al. 2018)</taxon>
    </lineage>
</organism>
<keyword evidence="3" id="KW-1185">Reference proteome</keyword>
<dbReference type="GO" id="GO:0016810">
    <property type="term" value="F:hydrolase activity, acting on carbon-nitrogen (but not peptide) bonds"/>
    <property type="evidence" value="ECO:0007669"/>
    <property type="project" value="InterPro"/>
</dbReference>
<protein>
    <submittedName>
        <fullName evidence="2">Polysaccharide deacetylase</fullName>
    </submittedName>
</protein>
<dbReference type="InterPro" id="IPR037950">
    <property type="entry name" value="PgdA-like"/>
</dbReference>
<accession>A0A8J6IR10</accession>
<dbReference type="PANTHER" id="PTHR47561">
    <property type="entry name" value="POLYSACCHARIDE DEACETYLASE FAMILY PROTEIN (AFU_ORTHOLOGUE AFUA_6G05030)"/>
    <property type="match status" value="1"/>
</dbReference>
<dbReference type="EMBL" id="JACOGI010000003">
    <property type="protein sequence ID" value="MBC3517108.1"/>
    <property type="molecule type" value="Genomic_DNA"/>
</dbReference>
<name>A0A8J6IR10_9FIRM</name>
<dbReference type="CDD" id="cd10938">
    <property type="entry name" value="CE4_HpPgdA_like"/>
    <property type="match status" value="1"/>
</dbReference>
<dbReference type="PROSITE" id="PS51677">
    <property type="entry name" value="NODB"/>
    <property type="match status" value="1"/>
</dbReference>
<dbReference type="GO" id="GO:0005975">
    <property type="term" value="P:carbohydrate metabolic process"/>
    <property type="evidence" value="ECO:0007669"/>
    <property type="project" value="InterPro"/>
</dbReference>
<reference evidence="2" key="1">
    <citation type="submission" date="2020-08" db="EMBL/GenBank/DDBJ databases">
        <authorList>
            <person name="Liu C."/>
            <person name="Sun Q."/>
        </authorList>
    </citation>
    <scope>NUCLEOTIDE SEQUENCE</scope>
    <source>
        <strain evidence="2">NSJ-65</strain>
    </source>
</reference>
<feature type="domain" description="NodB homology" evidence="1">
    <location>
        <begin position="38"/>
        <end position="266"/>
    </location>
</feature>
<evidence type="ECO:0000313" key="2">
    <source>
        <dbReference type="EMBL" id="MBC3517108.1"/>
    </source>
</evidence>
<dbReference type="Gene3D" id="3.20.20.370">
    <property type="entry name" value="Glycoside hydrolase/deacetylase"/>
    <property type="match status" value="1"/>
</dbReference>
<dbReference type="Proteomes" id="UP000597668">
    <property type="component" value="Unassembled WGS sequence"/>
</dbReference>
<gene>
    <name evidence="2" type="ORF">H8K20_11970</name>
</gene>
<dbReference type="SUPFAM" id="SSF88713">
    <property type="entry name" value="Glycoside hydrolase/deacetylase"/>
    <property type="match status" value="1"/>
</dbReference>
<dbReference type="InterPro" id="IPR011330">
    <property type="entry name" value="Glyco_hydro/deAcase_b/a-brl"/>
</dbReference>
<evidence type="ECO:0000313" key="3">
    <source>
        <dbReference type="Proteomes" id="UP000597668"/>
    </source>
</evidence>
<sequence>MQAVKWPHGCKSAAMFTFDLDGDIIWKNMSSDEPNADKLIRARSVGQYGPNRCVDMILDLLDKYGVKATFFVPGYVAEHNPAVVKKIHAAGHEIGNHGYTHERFVEKTREEQIEIIEKTQKIIKDITGTAPVGFRTPSGDWAVDTPYLLEERGFSYSSSMRGDDRPYRTVLDGRVTDFIEIPSKWELDDYVAQAYNIYPAEPAGLDRISCYRNVQQNYLAEFAGYHRYGLCISFLMHPQISGAPGRNQILEEILREVTSHQDVWVATASQIADWWRQTYPAESSREG</sequence>
<evidence type="ECO:0000259" key="1">
    <source>
        <dbReference type="PROSITE" id="PS51677"/>
    </source>
</evidence>
<dbReference type="AlphaFoldDB" id="A0A8J6IR10"/>
<comment type="caution">
    <text evidence="2">The sequence shown here is derived from an EMBL/GenBank/DDBJ whole genome shotgun (WGS) entry which is preliminary data.</text>
</comment>
<dbReference type="RefSeq" id="WP_186488575.1">
    <property type="nucleotide sequence ID" value="NZ_JACOGI010000003.1"/>
</dbReference>
<dbReference type="InterPro" id="IPR002509">
    <property type="entry name" value="NODB_dom"/>
</dbReference>
<dbReference type="Pfam" id="PF01522">
    <property type="entry name" value="Polysacc_deac_1"/>
    <property type="match status" value="1"/>
</dbReference>
<dbReference type="PANTHER" id="PTHR47561:SF1">
    <property type="entry name" value="POLYSACCHARIDE DEACETYLASE FAMILY PROTEIN (AFU_ORTHOLOGUE AFUA_6G05030)"/>
    <property type="match status" value="1"/>
</dbReference>
<proteinExistence type="predicted"/>